<sequence>MVLRCFCEIYHDRIIISVVPRMAIAFKYWRNKINQEPIRIEITKAIDSSCISN</sequence>
<evidence type="ECO:0000313" key="1">
    <source>
        <dbReference type="EMBL" id="MCC0175653.1"/>
    </source>
</evidence>
<reference evidence="1" key="1">
    <citation type="journal article" date="2021" name="Antonie Van Leeuwenhoek">
        <title>Draft genome and description of Waterburya agarophytonicola gen. nov. sp. nov. (Pleurocapsales, Cyanobacteria): a seaweed symbiont.</title>
        <authorList>
            <person name="Bonthond G."/>
            <person name="Shalygin S."/>
            <person name="Bayer T."/>
            <person name="Weinberger F."/>
        </authorList>
    </citation>
    <scope>NUCLEOTIDE SEQUENCE</scope>
    <source>
        <strain evidence="1">KI4</strain>
    </source>
</reference>
<proteinExistence type="predicted"/>
<keyword evidence="2" id="KW-1185">Reference proteome</keyword>
<name>A0A964BLL9_9CYAN</name>
<gene>
    <name evidence="1" type="ORF">I4641_01490</name>
</gene>
<evidence type="ECO:0000313" key="2">
    <source>
        <dbReference type="Proteomes" id="UP000729733"/>
    </source>
</evidence>
<organism evidence="1 2">
    <name type="scientific">Waterburya agarophytonicola KI4</name>
    <dbReference type="NCBI Taxonomy" id="2874699"/>
    <lineage>
        <taxon>Bacteria</taxon>
        <taxon>Bacillati</taxon>
        <taxon>Cyanobacteriota</taxon>
        <taxon>Cyanophyceae</taxon>
        <taxon>Pleurocapsales</taxon>
        <taxon>Hyellaceae</taxon>
        <taxon>Waterburya</taxon>
        <taxon>Waterburya agarophytonicola</taxon>
    </lineage>
</organism>
<protein>
    <submittedName>
        <fullName evidence="1">Uncharacterized protein</fullName>
    </submittedName>
</protein>
<dbReference type="Proteomes" id="UP000729733">
    <property type="component" value="Unassembled WGS sequence"/>
</dbReference>
<comment type="caution">
    <text evidence="1">The sequence shown here is derived from an EMBL/GenBank/DDBJ whole genome shotgun (WGS) entry which is preliminary data.</text>
</comment>
<dbReference type="AlphaFoldDB" id="A0A964BLL9"/>
<dbReference type="EMBL" id="JADWDC010000002">
    <property type="protein sequence ID" value="MCC0175653.1"/>
    <property type="molecule type" value="Genomic_DNA"/>
</dbReference>
<accession>A0A964BLL9</accession>